<name>L8GZ45_ACACF</name>
<dbReference type="GO" id="GO:0010628">
    <property type="term" value="P:positive regulation of gene expression"/>
    <property type="evidence" value="ECO:0007669"/>
    <property type="project" value="TreeGrafter"/>
</dbReference>
<protein>
    <submittedName>
        <fullName evidence="3">C2 domain containing protein</fullName>
    </submittedName>
</protein>
<dbReference type="VEuPathDB" id="AmoebaDB:ACA1_370190"/>
<dbReference type="InterPro" id="IPR035892">
    <property type="entry name" value="C2_domain_sf"/>
</dbReference>
<dbReference type="PROSITE" id="PS50004">
    <property type="entry name" value="C2"/>
    <property type="match status" value="1"/>
</dbReference>
<feature type="region of interest" description="Disordered" evidence="1">
    <location>
        <begin position="122"/>
        <end position="170"/>
    </location>
</feature>
<dbReference type="GeneID" id="14919067"/>
<dbReference type="EMBL" id="KB007960">
    <property type="protein sequence ID" value="ELR18265.1"/>
    <property type="molecule type" value="Genomic_DNA"/>
</dbReference>
<proteinExistence type="predicted"/>
<dbReference type="PANTHER" id="PTHR47800:SF5">
    <property type="entry name" value="FER-1-LIKE PROTEIN 6"/>
    <property type="match status" value="1"/>
</dbReference>
<dbReference type="Proteomes" id="UP000011083">
    <property type="component" value="Unassembled WGS sequence"/>
</dbReference>
<dbReference type="InterPro" id="IPR000008">
    <property type="entry name" value="C2_dom"/>
</dbReference>
<organism evidence="3 4">
    <name type="scientific">Acanthamoeba castellanii (strain ATCC 30010 / Neff)</name>
    <dbReference type="NCBI Taxonomy" id="1257118"/>
    <lineage>
        <taxon>Eukaryota</taxon>
        <taxon>Amoebozoa</taxon>
        <taxon>Discosea</taxon>
        <taxon>Longamoebia</taxon>
        <taxon>Centramoebida</taxon>
        <taxon>Acanthamoebidae</taxon>
        <taxon>Acanthamoeba</taxon>
    </lineage>
</organism>
<evidence type="ECO:0000313" key="3">
    <source>
        <dbReference type="EMBL" id="ELR18265.1"/>
    </source>
</evidence>
<accession>L8GZ45</accession>
<feature type="compositionally biased region" description="Low complexity" evidence="1">
    <location>
        <begin position="145"/>
        <end position="164"/>
    </location>
</feature>
<evidence type="ECO:0000313" key="4">
    <source>
        <dbReference type="Proteomes" id="UP000011083"/>
    </source>
</evidence>
<keyword evidence="4" id="KW-1185">Reference proteome</keyword>
<evidence type="ECO:0000256" key="1">
    <source>
        <dbReference type="SAM" id="MobiDB-lite"/>
    </source>
</evidence>
<dbReference type="SMART" id="SM00239">
    <property type="entry name" value="C2"/>
    <property type="match status" value="1"/>
</dbReference>
<dbReference type="PANTHER" id="PTHR47800">
    <property type="entry name" value="C2 DOMAIN-CONTAINING PROTEIN"/>
    <property type="match status" value="1"/>
</dbReference>
<dbReference type="STRING" id="1257118.L8GZ45"/>
<gene>
    <name evidence="3" type="ORF">ACA1_370190</name>
</gene>
<dbReference type="OrthoDB" id="19392at2759"/>
<dbReference type="PRINTS" id="PR00360">
    <property type="entry name" value="C2DOMAIN"/>
</dbReference>
<sequence>MGKNLVSADSNGYSDPYVVIAVAGEEKKNFKKTATIKKTLNPVWNESFEFELGSTPTHRQVTFHVYDWDMLSSDDSLGNISLPVDDLYIGVEKQEWHTLYNVDHGQINVALTALDFGLEREGGEEEYEQGYPPRDSAPAPQDYHSSSSSSSSFSSSGTHSPSVSRVKGDGFMTKSGKASLKAGKAGLKAGAGAAKVTGKAAGTFFKGVGTVLSVVEIFSDD</sequence>
<dbReference type="RefSeq" id="XP_004340285.1">
    <property type="nucleotide sequence ID" value="XM_004340237.1"/>
</dbReference>
<dbReference type="KEGG" id="acan:ACA1_370190"/>
<evidence type="ECO:0000259" key="2">
    <source>
        <dbReference type="PROSITE" id="PS50004"/>
    </source>
</evidence>
<dbReference type="AlphaFoldDB" id="L8GZ45"/>
<dbReference type="Gene3D" id="2.60.40.150">
    <property type="entry name" value="C2 domain"/>
    <property type="match status" value="1"/>
</dbReference>
<dbReference type="SUPFAM" id="SSF49562">
    <property type="entry name" value="C2 domain (Calcium/lipid-binding domain, CaLB)"/>
    <property type="match status" value="1"/>
</dbReference>
<dbReference type="Pfam" id="PF00168">
    <property type="entry name" value="C2"/>
    <property type="match status" value="1"/>
</dbReference>
<reference evidence="3 4" key="1">
    <citation type="journal article" date="2013" name="Genome Biol.">
        <title>Genome of Acanthamoeba castellanii highlights extensive lateral gene transfer and early evolution of tyrosine kinase signaling.</title>
        <authorList>
            <person name="Clarke M."/>
            <person name="Lohan A.J."/>
            <person name="Liu B."/>
            <person name="Lagkouvardos I."/>
            <person name="Roy S."/>
            <person name="Zafar N."/>
            <person name="Bertelli C."/>
            <person name="Schilde C."/>
            <person name="Kianianmomeni A."/>
            <person name="Burglin T.R."/>
            <person name="Frech C."/>
            <person name="Turcotte B."/>
            <person name="Kopec K.O."/>
            <person name="Synnott J.M."/>
            <person name="Choo C."/>
            <person name="Paponov I."/>
            <person name="Finkler A."/>
            <person name="Soon Heng Tan C."/>
            <person name="Hutchins A.P."/>
            <person name="Weinmeier T."/>
            <person name="Rattei T."/>
            <person name="Chu J.S."/>
            <person name="Gimenez G."/>
            <person name="Irimia M."/>
            <person name="Rigden D.J."/>
            <person name="Fitzpatrick D.A."/>
            <person name="Lorenzo-Morales J."/>
            <person name="Bateman A."/>
            <person name="Chiu C.H."/>
            <person name="Tang P."/>
            <person name="Hegemann P."/>
            <person name="Fromm H."/>
            <person name="Raoult D."/>
            <person name="Greub G."/>
            <person name="Miranda-Saavedra D."/>
            <person name="Chen N."/>
            <person name="Nash P."/>
            <person name="Ginger M.L."/>
            <person name="Horn M."/>
            <person name="Schaap P."/>
            <person name="Caler L."/>
            <person name="Loftus B."/>
        </authorList>
    </citation>
    <scope>NUCLEOTIDE SEQUENCE [LARGE SCALE GENOMIC DNA]</scope>
    <source>
        <strain evidence="3 4">Neff</strain>
    </source>
</reference>
<feature type="domain" description="C2" evidence="2">
    <location>
        <begin position="1"/>
        <end position="97"/>
    </location>
</feature>